<dbReference type="EMBL" id="CADCUS010000145">
    <property type="protein sequence ID" value="CAA9392880.1"/>
    <property type="molecule type" value="Genomic_DNA"/>
</dbReference>
<accession>A0A6J4NUK9</accession>
<organism evidence="2">
    <name type="scientific">uncultured Pseudonocardia sp</name>
    <dbReference type="NCBI Taxonomy" id="211455"/>
    <lineage>
        <taxon>Bacteria</taxon>
        <taxon>Bacillati</taxon>
        <taxon>Actinomycetota</taxon>
        <taxon>Actinomycetes</taxon>
        <taxon>Pseudonocardiales</taxon>
        <taxon>Pseudonocardiaceae</taxon>
        <taxon>Pseudonocardia</taxon>
        <taxon>environmental samples</taxon>
    </lineage>
</organism>
<feature type="region of interest" description="Disordered" evidence="1">
    <location>
        <begin position="14"/>
        <end position="46"/>
    </location>
</feature>
<name>A0A6J4NUK9_9PSEU</name>
<reference evidence="2" key="1">
    <citation type="submission" date="2020-02" db="EMBL/GenBank/DDBJ databases">
        <authorList>
            <person name="Meier V. D."/>
        </authorList>
    </citation>
    <scope>NUCLEOTIDE SEQUENCE</scope>
    <source>
        <strain evidence="2">AVDCRST_MAG66</strain>
    </source>
</reference>
<sequence>MRARATVEVRGACGCPSRGDQAGDRAPARRPTSVDRGRPRTSGRSWRRAVRGMRALVLVLVPFRVCGSCEGSGPSGDI</sequence>
<proteinExistence type="predicted"/>
<evidence type="ECO:0000313" key="2">
    <source>
        <dbReference type="EMBL" id="CAA9392880.1"/>
    </source>
</evidence>
<gene>
    <name evidence="2" type="ORF">AVDCRST_MAG66-966</name>
</gene>
<protein>
    <submittedName>
        <fullName evidence="2">Uncharacterized protein</fullName>
    </submittedName>
</protein>
<dbReference type="AlphaFoldDB" id="A0A6J4NUK9"/>
<feature type="compositionally biased region" description="Basic and acidic residues" evidence="1">
    <location>
        <begin position="21"/>
        <end position="38"/>
    </location>
</feature>
<evidence type="ECO:0000256" key="1">
    <source>
        <dbReference type="SAM" id="MobiDB-lite"/>
    </source>
</evidence>